<dbReference type="EMBL" id="LWDP01000007">
    <property type="protein sequence ID" value="ORD94889.1"/>
    <property type="molecule type" value="Genomic_DNA"/>
</dbReference>
<evidence type="ECO:0000313" key="3">
    <source>
        <dbReference type="Proteomes" id="UP000192639"/>
    </source>
</evidence>
<dbReference type="AlphaFoldDB" id="A0A1Y1S8V7"/>
<reference evidence="2 3" key="1">
    <citation type="journal article" date="2017" name="Environ. Microbiol.">
        <title>Decay of the glycolytic pathway and adaptation to intranuclear parasitism within Enterocytozoonidae microsporidia.</title>
        <authorList>
            <person name="Wiredu Boakye D."/>
            <person name="Jaroenlak P."/>
            <person name="Prachumwat A."/>
            <person name="Williams T.A."/>
            <person name="Bateman K.S."/>
            <person name="Itsathitphaisarn O."/>
            <person name="Sritunyalucksana K."/>
            <person name="Paszkiewicz K.H."/>
            <person name="Moore K.A."/>
            <person name="Stentiford G.D."/>
            <person name="Williams B.A."/>
        </authorList>
    </citation>
    <scope>NUCLEOTIDE SEQUENCE [LARGE SCALE GENOMIC DNA]</scope>
    <source>
        <strain evidence="2 3">GB1</strain>
    </source>
</reference>
<evidence type="ECO:0000256" key="1">
    <source>
        <dbReference type="SAM" id="MobiDB-lite"/>
    </source>
</evidence>
<proteinExistence type="predicted"/>
<feature type="region of interest" description="Disordered" evidence="1">
    <location>
        <begin position="20"/>
        <end position="49"/>
    </location>
</feature>
<organism evidence="2 3">
    <name type="scientific">Enterospora canceri</name>
    <dbReference type="NCBI Taxonomy" id="1081671"/>
    <lineage>
        <taxon>Eukaryota</taxon>
        <taxon>Fungi</taxon>
        <taxon>Fungi incertae sedis</taxon>
        <taxon>Microsporidia</taxon>
        <taxon>Enterocytozoonidae</taxon>
        <taxon>Enterospora</taxon>
    </lineage>
</organism>
<dbReference type="Proteomes" id="UP000192639">
    <property type="component" value="Unassembled WGS sequence"/>
</dbReference>
<comment type="caution">
    <text evidence="2">The sequence shown here is derived from an EMBL/GenBank/DDBJ whole genome shotgun (WGS) entry which is preliminary data.</text>
</comment>
<sequence length="125" mass="14447">MNCMTYLIQYVLTAGISDQNRGSSDTAMHSGRGDGNTRQKTTNPDKDELPDIYRQQISESGTVVCGCWFLRRFFYNFIAKCFGRECNTCRMSLMRLIEETEENRTRPGATYPNPCYSETFDFMDE</sequence>
<accession>A0A1Y1S8V7</accession>
<protein>
    <submittedName>
        <fullName evidence="2">Uncharacterized protein</fullName>
    </submittedName>
</protein>
<evidence type="ECO:0000313" key="2">
    <source>
        <dbReference type="EMBL" id="ORD94889.1"/>
    </source>
</evidence>
<gene>
    <name evidence="2" type="ORF">ECANGB1_2099</name>
</gene>
<feature type="compositionally biased region" description="Basic and acidic residues" evidence="1">
    <location>
        <begin position="31"/>
        <end position="49"/>
    </location>
</feature>
<dbReference type="VEuPathDB" id="MicrosporidiaDB:ECANGB1_2099"/>
<name>A0A1Y1S8V7_9MICR</name>
<keyword evidence="3" id="KW-1185">Reference proteome</keyword>